<dbReference type="AlphaFoldDB" id="A0AAU7LGQ0"/>
<dbReference type="GeneID" id="55562534"/>
<evidence type="ECO:0008006" key="2">
    <source>
        <dbReference type="Google" id="ProtNLM"/>
    </source>
</evidence>
<sequence length="86" mass="9483">MSVIPDTYAQWHRCITVDCGIALTPTFIAQRLAAMADPKTEENLRFRRLYGDAHWQRVQRWFRLANDPAAALGVAAGQGAQGPVSG</sequence>
<dbReference type="RefSeq" id="WP_231891502.1">
    <property type="nucleotide sequence ID" value="NZ_CP157584.1"/>
</dbReference>
<organism evidence="1">
    <name type="scientific">Achromobacter sp. HNDS-1</name>
    <dbReference type="NCBI Taxonomy" id="3151598"/>
    <lineage>
        <taxon>Bacteria</taxon>
        <taxon>Pseudomonadati</taxon>
        <taxon>Pseudomonadota</taxon>
        <taxon>Betaproteobacteria</taxon>
        <taxon>Burkholderiales</taxon>
        <taxon>Alcaligenaceae</taxon>
        <taxon>Achromobacter</taxon>
    </lineage>
</organism>
<evidence type="ECO:0000313" key="1">
    <source>
        <dbReference type="EMBL" id="XBP01068.1"/>
    </source>
</evidence>
<reference evidence="1" key="1">
    <citation type="submission" date="2024-05" db="EMBL/GenBank/DDBJ databases">
        <title>Transcriptome analysis of the degradation process of organic nitrogen by two heterotrophic nitrifying and aerobic denitrifying bacteria, Achromobacter sp. HNDS-1 and Enterobacter sp. HNDS-6.</title>
        <authorList>
            <person name="Huang Y."/>
        </authorList>
    </citation>
    <scope>NUCLEOTIDE SEQUENCE</scope>
    <source>
        <strain evidence="1">HNDS-1</strain>
    </source>
</reference>
<dbReference type="KEGG" id="achh:ABFG95_11505"/>
<name>A0AAU7LGQ0_9BURK</name>
<accession>A0AAU7LGQ0</accession>
<protein>
    <recommendedName>
        <fullName evidence="2">Transposase</fullName>
    </recommendedName>
</protein>
<proteinExistence type="predicted"/>
<gene>
    <name evidence="1" type="ORF">ABFG95_11505</name>
</gene>
<dbReference type="EMBL" id="CP157584">
    <property type="protein sequence ID" value="XBP01068.1"/>
    <property type="molecule type" value="Genomic_DNA"/>
</dbReference>